<dbReference type="GO" id="GO:0005829">
    <property type="term" value="C:cytosol"/>
    <property type="evidence" value="ECO:0007669"/>
    <property type="project" value="TreeGrafter"/>
</dbReference>
<proteinExistence type="predicted"/>
<dbReference type="Proteomes" id="UP000009049">
    <property type="component" value="Chromosome"/>
</dbReference>
<accession>A4CHZ6</accession>
<dbReference type="PANTHER" id="PTHR30160:SF22">
    <property type="entry name" value="LIPOPOLYSACCHARIDE CORE BIOSYNTHESIS PROTEIN"/>
    <property type="match status" value="1"/>
</dbReference>
<organism evidence="3 4">
    <name type="scientific">Robiginitalea biformata (strain ATCC BAA-864 / DSM 15991 / KCTC 12146 / HTCC2501)</name>
    <dbReference type="NCBI Taxonomy" id="313596"/>
    <lineage>
        <taxon>Bacteria</taxon>
        <taxon>Pseudomonadati</taxon>
        <taxon>Bacteroidota</taxon>
        <taxon>Flavobacteriia</taxon>
        <taxon>Flavobacteriales</taxon>
        <taxon>Flavobacteriaceae</taxon>
        <taxon>Robiginitalea</taxon>
    </lineage>
</organism>
<dbReference type="HOGENOM" id="CLU_038371_3_0_10"/>
<keyword evidence="4" id="KW-1185">Reference proteome</keyword>
<dbReference type="AlphaFoldDB" id="A4CHZ6"/>
<dbReference type="InterPro" id="IPR002201">
    <property type="entry name" value="Glyco_trans_9"/>
</dbReference>
<reference evidence="3 4" key="1">
    <citation type="journal article" date="2009" name="J. Bacteriol.">
        <title>Complete genome sequence of Robiginitalea biformata HTCC2501.</title>
        <authorList>
            <person name="Oh H.M."/>
            <person name="Giovannoni S.J."/>
            <person name="Lee K."/>
            <person name="Ferriera S."/>
            <person name="Johnson J."/>
            <person name="Cho J.C."/>
        </authorList>
    </citation>
    <scope>NUCLEOTIDE SEQUENCE [LARGE SCALE GENOMIC DNA]</scope>
    <source>
        <strain evidence="4">ATCC BAA-864 / HTCC2501 / KCTC 12146</strain>
    </source>
</reference>
<dbReference type="GO" id="GO:0009244">
    <property type="term" value="P:lipopolysaccharide core region biosynthetic process"/>
    <property type="evidence" value="ECO:0007669"/>
    <property type="project" value="TreeGrafter"/>
</dbReference>
<dbReference type="EMBL" id="CP001712">
    <property type="protein sequence ID" value="EAR16554.1"/>
    <property type="molecule type" value="Genomic_DNA"/>
</dbReference>
<dbReference type="InterPro" id="IPR051199">
    <property type="entry name" value="LPS_LOS_Heptosyltrfase"/>
</dbReference>
<keyword evidence="2 3" id="KW-0808">Transferase</keyword>
<dbReference type="OrthoDB" id="9768048at2"/>
<protein>
    <submittedName>
        <fullName evidence="3">Heptosyltransferase</fullName>
    </submittedName>
</protein>
<dbReference type="CDD" id="cd03789">
    <property type="entry name" value="GT9_LPS_heptosyltransferase"/>
    <property type="match status" value="1"/>
</dbReference>
<dbReference type="KEGG" id="rbi:RB2501_06630"/>
<evidence type="ECO:0000313" key="4">
    <source>
        <dbReference type="Proteomes" id="UP000009049"/>
    </source>
</evidence>
<evidence type="ECO:0000256" key="2">
    <source>
        <dbReference type="ARBA" id="ARBA00022679"/>
    </source>
</evidence>
<dbReference type="Pfam" id="PF01075">
    <property type="entry name" value="Glyco_transf_9"/>
    <property type="match status" value="1"/>
</dbReference>
<evidence type="ECO:0000256" key="1">
    <source>
        <dbReference type="ARBA" id="ARBA00022676"/>
    </source>
</evidence>
<gene>
    <name evidence="3" type="ordered locus">RB2501_06630</name>
</gene>
<dbReference type="eggNOG" id="COG0859">
    <property type="taxonomic scope" value="Bacteria"/>
</dbReference>
<sequence>MAVHVLLALQREYPGIRLTVATKKGYTPVFEQIPGVRVFPVDTRGAHRGLGGLWKLYRELLALKPDAIADLHAVLRTHILRFFFRISGVRVAVLDKGRKEKRRLVAARGRKLAPLTPTHQRYAAVFAALGYPVELRPADVLGKPPWPEAIGIPKPGDDGGFRSRDGAGANIGVAPFAAHAGKCYPEKEMKRLLALLQEEKGLRVYLLGGGPEETRKLKQWEREFQNCTCVAGKGSLGQELQLIGNLDLVVSMDSGNGHLAALFGIPVITLWGVTHPYAGFAPFGQPRENSLLSDREQFPLIPTSVYGNKVPPGYEEVMASIPPETVYGCIRGALAPDTANQASTTGESERK</sequence>
<dbReference type="GO" id="GO:0008713">
    <property type="term" value="F:ADP-heptose-lipopolysaccharide heptosyltransferase activity"/>
    <property type="evidence" value="ECO:0007669"/>
    <property type="project" value="TreeGrafter"/>
</dbReference>
<dbReference type="STRING" id="313596.RB2501_06630"/>
<name>A4CHZ6_ROBBH</name>
<dbReference type="PANTHER" id="PTHR30160">
    <property type="entry name" value="TETRAACYLDISACCHARIDE 4'-KINASE-RELATED"/>
    <property type="match status" value="1"/>
</dbReference>
<dbReference type="Gene3D" id="3.40.50.2000">
    <property type="entry name" value="Glycogen Phosphorylase B"/>
    <property type="match status" value="2"/>
</dbReference>
<keyword evidence="1" id="KW-0328">Glycosyltransferase</keyword>
<dbReference type="CAZy" id="GT9">
    <property type="family name" value="Glycosyltransferase Family 9"/>
</dbReference>
<dbReference type="SUPFAM" id="SSF53756">
    <property type="entry name" value="UDP-Glycosyltransferase/glycogen phosphorylase"/>
    <property type="match status" value="1"/>
</dbReference>
<evidence type="ECO:0000313" key="3">
    <source>
        <dbReference type="EMBL" id="EAR16554.1"/>
    </source>
</evidence>